<dbReference type="Proteomes" id="UP001174205">
    <property type="component" value="Unassembled WGS sequence"/>
</dbReference>
<evidence type="ECO:0000256" key="1">
    <source>
        <dbReference type="SAM" id="Coils"/>
    </source>
</evidence>
<comment type="caution">
    <text evidence="2">The sequence shown here is derived from an EMBL/GenBank/DDBJ whole genome shotgun (WGS) entry which is preliminary data.</text>
</comment>
<gene>
    <name evidence="2" type="ORF">P5G61_12525</name>
</gene>
<keyword evidence="1" id="KW-0175">Coiled coil</keyword>
<proteinExistence type="predicted"/>
<accession>A0ABT8JAL7</accession>
<organism evidence="2 3">
    <name type="scientific">Paenibacillus vandeheii</name>
    <dbReference type="NCBI Taxonomy" id="3035917"/>
    <lineage>
        <taxon>Bacteria</taxon>
        <taxon>Bacillati</taxon>
        <taxon>Bacillota</taxon>
        <taxon>Bacilli</taxon>
        <taxon>Bacillales</taxon>
        <taxon>Paenibacillaceae</taxon>
        <taxon>Paenibacillus</taxon>
    </lineage>
</organism>
<name>A0ABT8JAL7_9BACL</name>
<protein>
    <submittedName>
        <fullName evidence="2">Uncharacterized protein</fullName>
    </submittedName>
</protein>
<evidence type="ECO:0000313" key="3">
    <source>
        <dbReference type="Proteomes" id="UP001174205"/>
    </source>
</evidence>
<keyword evidence="3" id="KW-1185">Reference proteome</keyword>
<dbReference type="EMBL" id="JAROCD010000005">
    <property type="protein sequence ID" value="MDN4602055.1"/>
    <property type="molecule type" value="Genomic_DNA"/>
</dbReference>
<feature type="coiled-coil region" evidence="1">
    <location>
        <begin position="33"/>
        <end position="60"/>
    </location>
</feature>
<evidence type="ECO:0000313" key="2">
    <source>
        <dbReference type="EMBL" id="MDN4602055.1"/>
    </source>
</evidence>
<dbReference type="RefSeq" id="WP_301246738.1">
    <property type="nucleotide sequence ID" value="NZ_JAROCD010000005.1"/>
</dbReference>
<sequence length="165" mass="18194">MTKQISFKPFGFPVVPSMNGGDFLAIIQKAARYDETVKLNKDLAKRVEELESTLAEQTLKSEEAFAVPLFPQGFEYFGNAGELTDGEIQDGLVSAAQAELEAGKFHFIGAGDSAIIRMHDEDRIITVVAQGYYEHQEILPDRNTNANGCDDPDCICQIFKFAPSI</sequence>
<reference evidence="2" key="1">
    <citation type="submission" date="2023-03" db="EMBL/GenBank/DDBJ databases">
        <title>MT1 and MT2 Draft Genomes of Novel Species.</title>
        <authorList>
            <person name="Venkateswaran K."/>
        </authorList>
    </citation>
    <scope>NUCLEOTIDE SEQUENCE</scope>
    <source>
        <strain evidence="2">F6_3S_P_1C</strain>
    </source>
</reference>